<reference evidence="2 3" key="1">
    <citation type="journal article" date="2016" name="Mol. Biol. Evol.">
        <title>Comparative Genomics of Early-Diverging Mushroom-Forming Fungi Provides Insights into the Origins of Lignocellulose Decay Capabilities.</title>
        <authorList>
            <person name="Nagy L.G."/>
            <person name="Riley R."/>
            <person name="Tritt A."/>
            <person name="Adam C."/>
            <person name="Daum C."/>
            <person name="Floudas D."/>
            <person name="Sun H."/>
            <person name="Yadav J.S."/>
            <person name="Pangilinan J."/>
            <person name="Larsson K.H."/>
            <person name="Matsuura K."/>
            <person name="Barry K."/>
            <person name="Labutti K."/>
            <person name="Kuo R."/>
            <person name="Ohm R.A."/>
            <person name="Bhattacharya S.S."/>
            <person name="Shirouzu T."/>
            <person name="Yoshinaga Y."/>
            <person name="Martin F.M."/>
            <person name="Grigoriev I.V."/>
            <person name="Hibbett D.S."/>
        </authorList>
    </citation>
    <scope>NUCLEOTIDE SEQUENCE [LARGE SCALE GENOMIC DNA]</scope>
    <source>
        <strain evidence="2 3">TUFC12733</strain>
    </source>
</reference>
<keyword evidence="3" id="KW-1185">Reference proteome</keyword>
<sequence length="241" mass="26525">MNFSSSGKGTVTRLGSLGLISSTHCVQLLREFEAAEDTLPSRAPTITQHGQASRKRKRTLDPAAGNNSRAEKFPFRPEDISQKSPSKIAGKEDFSEYLKVVGVERMADCATLALPDISILPKHVGRAIDACSPLRTILPTSVKEILENMATHNRFIKQFLEQVTPWATFTDDADDEDINLVANVDVLGRAWAGISDSNDYDAAARQEPEADQPRHIDNIVDACTQTFETNDAATRSTLRLR</sequence>
<organism evidence="2 3">
    <name type="scientific">Calocera viscosa (strain TUFC12733)</name>
    <dbReference type="NCBI Taxonomy" id="1330018"/>
    <lineage>
        <taxon>Eukaryota</taxon>
        <taxon>Fungi</taxon>
        <taxon>Dikarya</taxon>
        <taxon>Basidiomycota</taxon>
        <taxon>Agaricomycotina</taxon>
        <taxon>Dacrymycetes</taxon>
        <taxon>Dacrymycetales</taxon>
        <taxon>Dacrymycetaceae</taxon>
        <taxon>Calocera</taxon>
    </lineage>
</organism>
<dbReference type="AlphaFoldDB" id="A0A167GVE7"/>
<gene>
    <name evidence="2" type="ORF">CALVIDRAFT_370919</name>
</gene>
<accession>A0A167GVE7</accession>
<feature type="region of interest" description="Disordered" evidence="1">
    <location>
        <begin position="39"/>
        <end position="86"/>
    </location>
</feature>
<evidence type="ECO:0000313" key="3">
    <source>
        <dbReference type="Proteomes" id="UP000076738"/>
    </source>
</evidence>
<evidence type="ECO:0000313" key="2">
    <source>
        <dbReference type="EMBL" id="KZO90950.1"/>
    </source>
</evidence>
<dbReference type="EMBL" id="KV417331">
    <property type="protein sequence ID" value="KZO90950.1"/>
    <property type="molecule type" value="Genomic_DNA"/>
</dbReference>
<evidence type="ECO:0000256" key="1">
    <source>
        <dbReference type="SAM" id="MobiDB-lite"/>
    </source>
</evidence>
<feature type="compositionally biased region" description="Basic and acidic residues" evidence="1">
    <location>
        <begin position="69"/>
        <end position="81"/>
    </location>
</feature>
<proteinExistence type="predicted"/>
<name>A0A167GVE7_CALVF</name>
<dbReference type="Proteomes" id="UP000076738">
    <property type="component" value="Unassembled WGS sequence"/>
</dbReference>
<protein>
    <submittedName>
        <fullName evidence="2">Uncharacterized protein</fullName>
    </submittedName>
</protein>